<keyword evidence="3" id="KW-1185">Reference proteome</keyword>
<accession>A0A8X6XKX0</accession>
<dbReference type="EMBL" id="BMAV01009878">
    <property type="protein sequence ID" value="GFY54475.1"/>
    <property type="molecule type" value="Genomic_DNA"/>
</dbReference>
<proteinExistence type="predicted"/>
<reference evidence="2" key="1">
    <citation type="submission" date="2020-08" db="EMBL/GenBank/DDBJ databases">
        <title>Multicomponent nature underlies the extraordinary mechanical properties of spider dragline silk.</title>
        <authorList>
            <person name="Kono N."/>
            <person name="Nakamura H."/>
            <person name="Mori M."/>
            <person name="Yoshida Y."/>
            <person name="Ohtoshi R."/>
            <person name="Malay A.D."/>
            <person name="Moran D.A.P."/>
            <person name="Tomita M."/>
            <person name="Numata K."/>
            <person name="Arakawa K."/>
        </authorList>
    </citation>
    <scope>NUCLEOTIDE SEQUENCE</scope>
</reference>
<evidence type="ECO:0000256" key="1">
    <source>
        <dbReference type="SAM" id="MobiDB-lite"/>
    </source>
</evidence>
<name>A0A8X6XKX0_9ARAC</name>
<dbReference type="Proteomes" id="UP000886998">
    <property type="component" value="Unassembled WGS sequence"/>
</dbReference>
<protein>
    <submittedName>
        <fullName evidence="2">Uncharacterized protein</fullName>
    </submittedName>
</protein>
<feature type="region of interest" description="Disordered" evidence="1">
    <location>
        <begin position="57"/>
        <end position="79"/>
    </location>
</feature>
<evidence type="ECO:0000313" key="3">
    <source>
        <dbReference type="Proteomes" id="UP000886998"/>
    </source>
</evidence>
<comment type="caution">
    <text evidence="2">The sequence shown here is derived from an EMBL/GenBank/DDBJ whole genome shotgun (WGS) entry which is preliminary data.</text>
</comment>
<gene>
    <name evidence="2" type="ORF">TNIN_193701</name>
</gene>
<evidence type="ECO:0000313" key="2">
    <source>
        <dbReference type="EMBL" id="GFY54475.1"/>
    </source>
</evidence>
<organism evidence="2 3">
    <name type="scientific">Trichonephila inaurata madagascariensis</name>
    <dbReference type="NCBI Taxonomy" id="2747483"/>
    <lineage>
        <taxon>Eukaryota</taxon>
        <taxon>Metazoa</taxon>
        <taxon>Ecdysozoa</taxon>
        <taxon>Arthropoda</taxon>
        <taxon>Chelicerata</taxon>
        <taxon>Arachnida</taxon>
        <taxon>Araneae</taxon>
        <taxon>Araneomorphae</taxon>
        <taxon>Entelegynae</taxon>
        <taxon>Araneoidea</taxon>
        <taxon>Nephilidae</taxon>
        <taxon>Trichonephila</taxon>
        <taxon>Trichonephila inaurata</taxon>
    </lineage>
</organism>
<dbReference type="AlphaFoldDB" id="A0A8X6XKX0"/>
<sequence>MCNRTKEEKIDNNQIVTRSTNHDDFNTYFELDQLSVLMKSRKPCDLAQLEARVKDCNPRGKGDLPQMASFEDEGVGRIR</sequence>